<reference evidence="4" key="1">
    <citation type="submission" date="2020-05" db="EMBL/GenBank/DDBJ databases">
        <authorList>
            <person name="Chiriac C."/>
            <person name="Salcher M."/>
            <person name="Ghai R."/>
            <person name="Kavagutti S V."/>
        </authorList>
    </citation>
    <scope>NUCLEOTIDE SEQUENCE</scope>
</reference>
<dbReference type="AlphaFoldDB" id="A0A6J7KR88"/>
<evidence type="ECO:0000256" key="2">
    <source>
        <dbReference type="SAM" id="Phobius"/>
    </source>
</evidence>
<evidence type="ECO:0000256" key="1">
    <source>
        <dbReference type="SAM" id="MobiDB-lite"/>
    </source>
</evidence>
<dbReference type="InterPro" id="IPR019317">
    <property type="entry name" value="BRI3"/>
</dbReference>
<dbReference type="Pfam" id="PF10164">
    <property type="entry name" value="BRI3"/>
    <property type="match status" value="1"/>
</dbReference>
<dbReference type="InterPro" id="IPR025640">
    <property type="entry name" value="GYF_2"/>
</dbReference>
<accession>A0A6J7KR88</accession>
<feature type="region of interest" description="Disordered" evidence="1">
    <location>
        <begin position="57"/>
        <end position="76"/>
    </location>
</feature>
<proteinExistence type="predicted"/>
<keyword evidence="2" id="KW-0472">Membrane</keyword>
<keyword evidence="2" id="KW-1133">Transmembrane helix</keyword>
<organism evidence="4">
    <name type="scientific">freshwater metagenome</name>
    <dbReference type="NCBI Taxonomy" id="449393"/>
    <lineage>
        <taxon>unclassified sequences</taxon>
        <taxon>metagenomes</taxon>
        <taxon>ecological metagenomes</taxon>
    </lineage>
</organism>
<gene>
    <name evidence="4" type="ORF">UFOPK3789_01039</name>
</gene>
<feature type="transmembrane region" description="Helical" evidence="2">
    <location>
        <begin position="121"/>
        <end position="142"/>
    </location>
</feature>
<protein>
    <submittedName>
        <fullName evidence="4">Unannotated protein</fullName>
    </submittedName>
</protein>
<name>A0A6J7KR88_9ZZZZ</name>
<dbReference type="EMBL" id="CAFBNL010000062">
    <property type="protein sequence ID" value="CAB4956832.1"/>
    <property type="molecule type" value="Genomic_DNA"/>
</dbReference>
<evidence type="ECO:0000259" key="3">
    <source>
        <dbReference type="Pfam" id="PF14237"/>
    </source>
</evidence>
<sequence>MSSKWFWAHDGKKHGPVESMEIHALARSGRLLPTDLIWKEGLADWVEARKVKGLFPNEPPALPPRVPPTTNVQSNQPPQPMWVEPPYQQHVQGQAIQPAGGNPAITGCCPRCGQSAWRSHLGCALMFFIVVLLPIGLLLLFMPRRWECMSCHYTYKSRVKPWGFSGSMTSL</sequence>
<keyword evidence="2" id="KW-0812">Transmembrane</keyword>
<dbReference type="Pfam" id="PF14237">
    <property type="entry name" value="GYF_2"/>
    <property type="match status" value="1"/>
</dbReference>
<evidence type="ECO:0000313" key="4">
    <source>
        <dbReference type="EMBL" id="CAB4956832.1"/>
    </source>
</evidence>
<feature type="domain" description="GYF" evidence="3">
    <location>
        <begin position="5"/>
        <end position="54"/>
    </location>
</feature>
<feature type="compositionally biased region" description="Pro residues" evidence="1">
    <location>
        <begin position="57"/>
        <end position="67"/>
    </location>
</feature>